<dbReference type="EMBL" id="GBXM01053163">
    <property type="protein sequence ID" value="JAH55414.1"/>
    <property type="molecule type" value="Transcribed_RNA"/>
</dbReference>
<proteinExistence type="predicted"/>
<organism evidence="1">
    <name type="scientific">Anguilla anguilla</name>
    <name type="common">European freshwater eel</name>
    <name type="synonym">Muraena anguilla</name>
    <dbReference type="NCBI Taxonomy" id="7936"/>
    <lineage>
        <taxon>Eukaryota</taxon>
        <taxon>Metazoa</taxon>
        <taxon>Chordata</taxon>
        <taxon>Craniata</taxon>
        <taxon>Vertebrata</taxon>
        <taxon>Euteleostomi</taxon>
        <taxon>Actinopterygii</taxon>
        <taxon>Neopterygii</taxon>
        <taxon>Teleostei</taxon>
        <taxon>Anguilliformes</taxon>
        <taxon>Anguillidae</taxon>
        <taxon>Anguilla</taxon>
    </lineage>
</organism>
<evidence type="ECO:0000313" key="1">
    <source>
        <dbReference type="EMBL" id="JAH55414.1"/>
    </source>
</evidence>
<reference evidence="1" key="2">
    <citation type="journal article" date="2015" name="Fish Shellfish Immunol.">
        <title>Early steps in the European eel (Anguilla anguilla)-Vibrio vulnificus interaction in the gills: Role of the RtxA13 toxin.</title>
        <authorList>
            <person name="Callol A."/>
            <person name="Pajuelo D."/>
            <person name="Ebbesson L."/>
            <person name="Teles M."/>
            <person name="MacKenzie S."/>
            <person name="Amaro C."/>
        </authorList>
    </citation>
    <scope>NUCLEOTIDE SEQUENCE</scope>
</reference>
<accession>A0A0E9TNZ0</accession>
<dbReference type="AlphaFoldDB" id="A0A0E9TNZ0"/>
<name>A0A0E9TNZ0_ANGAN</name>
<sequence>MLVHSKCLVDRNLFLHQTRCYLCNG</sequence>
<protein>
    <submittedName>
        <fullName evidence="1">Uncharacterized protein</fullName>
    </submittedName>
</protein>
<reference evidence="1" key="1">
    <citation type="submission" date="2014-11" db="EMBL/GenBank/DDBJ databases">
        <authorList>
            <person name="Amaro Gonzalez C."/>
        </authorList>
    </citation>
    <scope>NUCLEOTIDE SEQUENCE</scope>
</reference>